<keyword evidence="6 10" id="KW-0378">Hydrolase</keyword>
<dbReference type="PANTHER" id="PTHR42061:SF6">
    <property type="entry name" value="ENDO-CHITOSANASE"/>
    <property type="match status" value="1"/>
</dbReference>
<reference evidence="12" key="1">
    <citation type="journal article" date="2023" name="Mol. Phylogenet. Evol.">
        <title>Genome-scale phylogeny and comparative genomics of the fungal order Sordariales.</title>
        <authorList>
            <person name="Hensen N."/>
            <person name="Bonometti L."/>
            <person name="Westerberg I."/>
            <person name="Brannstrom I.O."/>
            <person name="Guillou S."/>
            <person name="Cros-Aarteil S."/>
            <person name="Calhoun S."/>
            <person name="Haridas S."/>
            <person name="Kuo A."/>
            <person name="Mondo S."/>
            <person name="Pangilinan J."/>
            <person name="Riley R."/>
            <person name="LaButti K."/>
            <person name="Andreopoulos B."/>
            <person name="Lipzen A."/>
            <person name="Chen C."/>
            <person name="Yan M."/>
            <person name="Daum C."/>
            <person name="Ng V."/>
            <person name="Clum A."/>
            <person name="Steindorff A."/>
            <person name="Ohm R.A."/>
            <person name="Martin F."/>
            <person name="Silar P."/>
            <person name="Natvig D.O."/>
            <person name="Lalanne C."/>
            <person name="Gautier V."/>
            <person name="Ament-Velasquez S.L."/>
            <person name="Kruys A."/>
            <person name="Hutchinson M.I."/>
            <person name="Powell A.J."/>
            <person name="Barry K."/>
            <person name="Miller A.N."/>
            <person name="Grigoriev I.V."/>
            <person name="Debuchy R."/>
            <person name="Gladieux P."/>
            <person name="Hiltunen Thoren M."/>
            <person name="Johannesson H."/>
        </authorList>
    </citation>
    <scope>NUCLEOTIDE SEQUENCE</scope>
    <source>
        <strain evidence="12">CBS 958.72</strain>
    </source>
</reference>
<comment type="caution">
    <text evidence="12">The sequence shown here is derived from an EMBL/GenBank/DDBJ whole genome shotgun (WGS) entry which is preliminary data.</text>
</comment>
<evidence type="ECO:0000256" key="8">
    <source>
        <dbReference type="ARBA" id="ARBA00023295"/>
    </source>
</evidence>
<evidence type="ECO:0000313" key="13">
    <source>
        <dbReference type="Proteomes" id="UP001287356"/>
    </source>
</evidence>
<evidence type="ECO:0000256" key="1">
    <source>
        <dbReference type="ARBA" id="ARBA00000405"/>
    </source>
</evidence>
<dbReference type="GO" id="GO:0016977">
    <property type="term" value="F:chitosanase activity"/>
    <property type="evidence" value="ECO:0007669"/>
    <property type="project" value="UniProtKB-EC"/>
</dbReference>
<comment type="function">
    <text evidence="10">Chitosanase catalyzing the endo-type cleavage of chitosan, the deacylated form of chitin. Chitosanase may be crucial in the degradation of the deacetylated portion of chitin in the fungal cell wall.</text>
</comment>
<keyword evidence="13" id="KW-1185">Reference proteome</keyword>
<evidence type="ECO:0000256" key="6">
    <source>
        <dbReference type="ARBA" id="ARBA00022801"/>
    </source>
</evidence>
<comment type="catalytic activity">
    <reaction evidence="1 10">
        <text>Endohydrolysis of beta-(1-&gt;4)-linkages between D-glucosamine residues in a partly acetylated chitosan.</text>
        <dbReference type="EC" id="3.2.1.132"/>
    </reaction>
</comment>
<accession>A0AAE0TWK6</accession>
<keyword evidence="11" id="KW-1133">Transmembrane helix</keyword>
<dbReference type="AlphaFoldDB" id="A0AAE0TWK6"/>
<keyword evidence="5 10" id="KW-0732">Signal</keyword>
<dbReference type="GO" id="GO:0005576">
    <property type="term" value="C:extracellular region"/>
    <property type="evidence" value="ECO:0007669"/>
    <property type="project" value="UniProtKB-SubCell"/>
</dbReference>
<gene>
    <name evidence="12" type="ORF">B0T24DRAFT_516175</name>
</gene>
<keyword evidence="4" id="KW-0964">Secreted</keyword>
<dbReference type="EMBL" id="JAULSN010000001">
    <property type="protein sequence ID" value="KAK3382118.1"/>
    <property type="molecule type" value="Genomic_DNA"/>
</dbReference>
<dbReference type="PANTHER" id="PTHR42061">
    <property type="entry name" value="ENDO-CHITOSANASE"/>
    <property type="match status" value="1"/>
</dbReference>
<evidence type="ECO:0000256" key="4">
    <source>
        <dbReference type="ARBA" id="ARBA00022525"/>
    </source>
</evidence>
<reference evidence="12" key="2">
    <citation type="submission" date="2023-06" db="EMBL/GenBank/DDBJ databases">
        <authorList>
            <consortium name="Lawrence Berkeley National Laboratory"/>
            <person name="Haridas S."/>
            <person name="Hensen N."/>
            <person name="Bonometti L."/>
            <person name="Westerberg I."/>
            <person name="Brannstrom I.O."/>
            <person name="Guillou S."/>
            <person name="Cros-Aarteil S."/>
            <person name="Calhoun S."/>
            <person name="Kuo A."/>
            <person name="Mondo S."/>
            <person name="Pangilinan J."/>
            <person name="Riley R."/>
            <person name="Labutti K."/>
            <person name="Andreopoulos B."/>
            <person name="Lipzen A."/>
            <person name="Chen C."/>
            <person name="Yanf M."/>
            <person name="Daum C."/>
            <person name="Ng V."/>
            <person name="Clum A."/>
            <person name="Steindorff A."/>
            <person name="Ohm R."/>
            <person name="Martin F."/>
            <person name="Silar P."/>
            <person name="Natvig D."/>
            <person name="Lalanne C."/>
            <person name="Gautier V."/>
            <person name="Ament-Velasquez S.L."/>
            <person name="Kruys A."/>
            <person name="Hutchinson M.I."/>
            <person name="Powell A.J."/>
            <person name="Barry K."/>
            <person name="Miller A.N."/>
            <person name="Grigoriev I.V."/>
            <person name="Debuchy R."/>
            <person name="Gladieux P."/>
            <person name="Thoren M.H."/>
            <person name="Johannesson H."/>
        </authorList>
    </citation>
    <scope>NUCLEOTIDE SEQUENCE</scope>
    <source>
        <strain evidence="12">CBS 958.72</strain>
    </source>
</reference>
<evidence type="ECO:0000256" key="3">
    <source>
        <dbReference type="ARBA" id="ARBA00007799"/>
    </source>
</evidence>
<organism evidence="12 13">
    <name type="scientific">Lasiosphaeria ovina</name>
    <dbReference type="NCBI Taxonomy" id="92902"/>
    <lineage>
        <taxon>Eukaryota</taxon>
        <taxon>Fungi</taxon>
        <taxon>Dikarya</taxon>
        <taxon>Ascomycota</taxon>
        <taxon>Pezizomycotina</taxon>
        <taxon>Sordariomycetes</taxon>
        <taxon>Sordariomycetidae</taxon>
        <taxon>Sordariales</taxon>
        <taxon>Lasiosphaeriaceae</taxon>
        <taxon>Lasiosphaeria</taxon>
    </lineage>
</organism>
<dbReference type="Proteomes" id="UP001287356">
    <property type="component" value="Unassembled WGS sequence"/>
</dbReference>
<evidence type="ECO:0000256" key="10">
    <source>
        <dbReference type="RuleBase" id="RU361208"/>
    </source>
</evidence>
<keyword evidence="11" id="KW-0472">Membrane</keyword>
<feature type="chain" id="PRO_5041783286" description="Endo-chitosanase" evidence="10">
    <location>
        <begin position="23"/>
        <end position="299"/>
    </location>
</feature>
<evidence type="ECO:0000313" key="12">
    <source>
        <dbReference type="EMBL" id="KAK3382118.1"/>
    </source>
</evidence>
<feature type="signal peptide" evidence="10">
    <location>
        <begin position="1"/>
        <end position="22"/>
    </location>
</feature>
<evidence type="ECO:0000256" key="11">
    <source>
        <dbReference type="SAM" id="Phobius"/>
    </source>
</evidence>
<protein>
    <recommendedName>
        <fullName evidence="10">Endo-chitosanase</fullName>
        <ecNumber evidence="10">3.2.1.132</ecNumber>
    </recommendedName>
</protein>
<evidence type="ECO:0000256" key="2">
    <source>
        <dbReference type="ARBA" id="ARBA00004613"/>
    </source>
</evidence>
<feature type="transmembrane region" description="Helical" evidence="11">
    <location>
        <begin position="281"/>
        <end position="298"/>
    </location>
</feature>
<dbReference type="EC" id="3.2.1.132" evidence="10"/>
<evidence type="ECO:0000256" key="7">
    <source>
        <dbReference type="ARBA" id="ARBA00023277"/>
    </source>
</evidence>
<evidence type="ECO:0000256" key="5">
    <source>
        <dbReference type="ARBA" id="ARBA00022729"/>
    </source>
</evidence>
<sequence length="299" mass="31305">MFWLPLLVLWLGLPLGPWLHEAGSCGALAKEVPDNLKQFYRQLRAVGSCHSVLATGFWDERTGSNIFAYCGDHLAEYSLMYIQGRQGALADMDVDCDGVAGGSADDGRCSVRESPDLQNVTAFQDTLAGYGVAGVTDLDPYVHPYVVFGNQGAKPNWPTFDPTAYGVHPLSVMAVVCRDGEDLVYGVWGDTNGDNGGYAMVGEASLALATACYGNGMSGADGHSADDVLYLAFAGPEAVPGAAGADWGAPDFHAFEQSIDALGDSLVARIARDSVAAGRAVVGWGVVFVVVLAAGFVAL</sequence>
<dbReference type="InterPro" id="IPR009939">
    <property type="entry name" value="Chitosanase_fungal"/>
</dbReference>
<keyword evidence="8 10" id="KW-0326">Glycosidase</keyword>
<dbReference type="GO" id="GO:0000272">
    <property type="term" value="P:polysaccharide catabolic process"/>
    <property type="evidence" value="ECO:0007669"/>
    <property type="project" value="UniProtKB-KW"/>
</dbReference>
<dbReference type="Pfam" id="PF07335">
    <property type="entry name" value="Glyco_hydro_75"/>
    <property type="match status" value="1"/>
</dbReference>
<proteinExistence type="inferred from homology"/>
<keyword evidence="9 10" id="KW-0624">Polysaccharide degradation</keyword>
<comment type="subcellular location">
    <subcellularLocation>
        <location evidence="2 10">Secreted</location>
    </subcellularLocation>
</comment>
<keyword evidence="7" id="KW-0119">Carbohydrate metabolism</keyword>
<name>A0AAE0TWK6_9PEZI</name>
<evidence type="ECO:0000256" key="9">
    <source>
        <dbReference type="ARBA" id="ARBA00023326"/>
    </source>
</evidence>
<keyword evidence="11" id="KW-0812">Transmembrane</keyword>
<comment type="similarity">
    <text evidence="3 10">Belongs to the glycosyl hydrolase 75 family.</text>
</comment>